<dbReference type="PANTHER" id="PTHR37423:SF2">
    <property type="entry name" value="MEMBRANE-BOUND LYTIC MUREIN TRANSGLYCOSYLASE C"/>
    <property type="match status" value="1"/>
</dbReference>
<dbReference type="InterPro" id="IPR008258">
    <property type="entry name" value="Transglycosylase_SLT_dom_1"/>
</dbReference>
<feature type="domain" description="Transglycosylase SLT" evidence="2">
    <location>
        <begin position="141"/>
        <end position="244"/>
    </location>
</feature>
<dbReference type="SUPFAM" id="SSF53955">
    <property type="entry name" value="Lysozyme-like"/>
    <property type="match status" value="1"/>
</dbReference>
<protein>
    <submittedName>
        <fullName evidence="3">Lytic transglycosylase</fullName>
    </submittedName>
</protein>
<dbReference type="SUPFAM" id="SSF81901">
    <property type="entry name" value="HCP-like"/>
    <property type="match status" value="1"/>
</dbReference>
<evidence type="ECO:0000256" key="1">
    <source>
        <dbReference type="ARBA" id="ARBA00007734"/>
    </source>
</evidence>
<dbReference type="InterPro" id="IPR011990">
    <property type="entry name" value="TPR-like_helical_dom_sf"/>
</dbReference>
<dbReference type="OrthoDB" id="92254at2"/>
<dbReference type="Pfam" id="PF08238">
    <property type="entry name" value="Sel1"/>
    <property type="match status" value="2"/>
</dbReference>
<sequence length="271" mass="30641">MYASNLRNLLLLFMLLPLTLLAEQRIDKVHLRNLAIQYEHGRGVNQDYQKAFRLYCMAADLGNQDAYYDLGWMYFNKRGVAQDPAVAAGWFSRAAEVGDPIAERMLNIFADVTPKNDPNCSSLSDNRQPNRQQIEAWVKLWAPEYGLEPGLVLAVIAAESDFNVKAHSHKDARGLMQLIPATARRFGVNDSWNPAENMHGGMAYLQWLVQRFEGEVSLVLAAYNAGEGAVESYSGIPPYRETQNYVKRITREYSKRIHPNIGEITLSMISN</sequence>
<name>A0A557RUN3_9GAMM</name>
<keyword evidence="4" id="KW-1185">Reference proteome</keyword>
<evidence type="ECO:0000259" key="2">
    <source>
        <dbReference type="Pfam" id="PF01464"/>
    </source>
</evidence>
<evidence type="ECO:0000313" key="3">
    <source>
        <dbReference type="EMBL" id="TVO68862.1"/>
    </source>
</evidence>
<dbReference type="RefSeq" id="WP_144360563.1">
    <property type="nucleotide sequence ID" value="NZ_VMNH01000033.1"/>
</dbReference>
<evidence type="ECO:0000313" key="4">
    <source>
        <dbReference type="Proteomes" id="UP000316649"/>
    </source>
</evidence>
<dbReference type="Proteomes" id="UP000316649">
    <property type="component" value="Unassembled WGS sequence"/>
</dbReference>
<accession>A0A557RUN3</accession>
<dbReference type="AlphaFoldDB" id="A0A557RUN3"/>
<gene>
    <name evidence="3" type="ORF">FHP88_18245</name>
</gene>
<proteinExistence type="inferred from homology"/>
<comment type="similarity">
    <text evidence="1">Belongs to the transglycosylase Slt family.</text>
</comment>
<dbReference type="CDD" id="cd00254">
    <property type="entry name" value="LT-like"/>
    <property type="match status" value="1"/>
</dbReference>
<dbReference type="Gene3D" id="1.25.40.10">
    <property type="entry name" value="Tetratricopeptide repeat domain"/>
    <property type="match status" value="1"/>
</dbReference>
<dbReference type="EMBL" id="VMNH01000033">
    <property type="protein sequence ID" value="TVO68862.1"/>
    <property type="molecule type" value="Genomic_DNA"/>
</dbReference>
<comment type="caution">
    <text evidence="3">The sequence shown here is derived from an EMBL/GenBank/DDBJ whole genome shotgun (WGS) entry which is preliminary data.</text>
</comment>
<dbReference type="PANTHER" id="PTHR37423">
    <property type="entry name" value="SOLUBLE LYTIC MUREIN TRANSGLYCOSYLASE-RELATED"/>
    <property type="match status" value="1"/>
</dbReference>
<dbReference type="InterPro" id="IPR023346">
    <property type="entry name" value="Lysozyme-like_dom_sf"/>
</dbReference>
<organism evidence="3 4">
    <name type="scientific">Sedimenticola selenatireducens</name>
    <dbReference type="NCBI Taxonomy" id="191960"/>
    <lineage>
        <taxon>Bacteria</taxon>
        <taxon>Pseudomonadati</taxon>
        <taxon>Pseudomonadota</taxon>
        <taxon>Gammaproteobacteria</taxon>
        <taxon>Chromatiales</taxon>
        <taxon>Sedimenticolaceae</taxon>
        <taxon>Sedimenticola</taxon>
    </lineage>
</organism>
<dbReference type="Pfam" id="PF01464">
    <property type="entry name" value="SLT"/>
    <property type="match status" value="1"/>
</dbReference>
<dbReference type="InterPro" id="IPR006597">
    <property type="entry name" value="Sel1-like"/>
</dbReference>
<dbReference type="SMART" id="SM00671">
    <property type="entry name" value="SEL1"/>
    <property type="match status" value="2"/>
</dbReference>
<dbReference type="Gene3D" id="1.10.530.10">
    <property type="match status" value="1"/>
</dbReference>
<reference evidence="3 4" key="1">
    <citation type="submission" date="2019-07" db="EMBL/GenBank/DDBJ databases">
        <title>The pathways for chlorine oxyanion respiration interact through the shared metabolite chlorate.</title>
        <authorList>
            <person name="Barnum T.P."/>
            <person name="Cheng Y."/>
            <person name="Hill K.A."/>
            <person name="Lucas L.N."/>
            <person name="Carlson H.K."/>
            <person name="Coates J.D."/>
        </authorList>
    </citation>
    <scope>NUCLEOTIDE SEQUENCE [LARGE SCALE GENOMIC DNA]</scope>
    <source>
        <strain evidence="3 4">BK-1</strain>
    </source>
</reference>